<comment type="caution">
    <text evidence="1">The sequence shown here is derived from an EMBL/GenBank/DDBJ whole genome shotgun (WGS) entry which is preliminary data.</text>
</comment>
<dbReference type="EMBL" id="JAGIOO010000001">
    <property type="protein sequence ID" value="MBP2474323.1"/>
    <property type="molecule type" value="Genomic_DNA"/>
</dbReference>
<accession>A0ABS5ACL0</accession>
<evidence type="ECO:0000313" key="2">
    <source>
        <dbReference type="Proteomes" id="UP001519363"/>
    </source>
</evidence>
<dbReference type="InterPro" id="IPR038056">
    <property type="entry name" value="YjbR-like_sf"/>
</dbReference>
<dbReference type="Gene3D" id="3.90.1150.30">
    <property type="match status" value="1"/>
</dbReference>
<dbReference type="Pfam" id="PF04237">
    <property type="entry name" value="YjbR"/>
    <property type="match status" value="1"/>
</dbReference>
<sequence length="129" mass="14175">MVMDGKTLQAVASARAEELPTSVLEQPFGPDADVFKVHGKVFLLLCEVRGEPVVILKADPEDGVALRANHPEISPGWHMNKRHWLTVAAGETVDEGLLEDLVTESYCLVVDTLPKYRQPVDPRTFGAAR</sequence>
<evidence type="ECO:0000313" key="1">
    <source>
        <dbReference type="EMBL" id="MBP2474323.1"/>
    </source>
</evidence>
<dbReference type="InterPro" id="IPR007351">
    <property type="entry name" value="YjbR"/>
</dbReference>
<name>A0ABS5ACL0_9PSEU</name>
<dbReference type="PANTHER" id="PTHR35145">
    <property type="entry name" value="CYTOPLASMIC PROTEIN-RELATED"/>
    <property type="match status" value="1"/>
</dbReference>
<dbReference type="RefSeq" id="WP_245372776.1">
    <property type="nucleotide sequence ID" value="NZ_JAGIOO010000001.1"/>
</dbReference>
<dbReference type="Proteomes" id="UP001519363">
    <property type="component" value="Unassembled WGS sequence"/>
</dbReference>
<dbReference type="PANTHER" id="PTHR35145:SF1">
    <property type="entry name" value="CYTOPLASMIC PROTEIN"/>
    <property type="match status" value="1"/>
</dbReference>
<organism evidence="1 2">
    <name type="scientific">Crossiella equi</name>
    <dbReference type="NCBI Taxonomy" id="130796"/>
    <lineage>
        <taxon>Bacteria</taxon>
        <taxon>Bacillati</taxon>
        <taxon>Actinomycetota</taxon>
        <taxon>Actinomycetes</taxon>
        <taxon>Pseudonocardiales</taxon>
        <taxon>Pseudonocardiaceae</taxon>
        <taxon>Crossiella</taxon>
    </lineage>
</organism>
<reference evidence="1 2" key="1">
    <citation type="submission" date="2021-03" db="EMBL/GenBank/DDBJ databases">
        <title>Sequencing the genomes of 1000 actinobacteria strains.</title>
        <authorList>
            <person name="Klenk H.-P."/>
        </authorList>
    </citation>
    <scope>NUCLEOTIDE SEQUENCE [LARGE SCALE GENOMIC DNA]</scope>
    <source>
        <strain evidence="1 2">DSM 44580</strain>
    </source>
</reference>
<dbReference type="InterPro" id="IPR058532">
    <property type="entry name" value="YjbR/MT2646/Rv2570-like"/>
</dbReference>
<gene>
    <name evidence="1" type="ORF">JOF53_003195</name>
</gene>
<keyword evidence="1" id="KW-0238">DNA-binding</keyword>
<proteinExistence type="predicted"/>
<dbReference type="SUPFAM" id="SSF142906">
    <property type="entry name" value="YjbR-like"/>
    <property type="match status" value="1"/>
</dbReference>
<protein>
    <submittedName>
        <fullName evidence="1">DNA-binding protein (MmcQ/YjbR family)</fullName>
    </submittedName>
</protein>
<dbReference type="GO" id="GO:0003677">
    <property type="term" value="F:DNA binding"/>
    <property type="evidence" value="ECO:0007669"/>
    <property type="project" value="UniProtKB-KW"/>
</dbReference>
<keyword evidence="2" id="KW-1185">Reference proteome</keyword>